<dbReference type="Gene3D" id="2.40.70.10">
    <property type="entry name" value="Acid Proteases"/>
    <property type="match status" value="2"/>
</dbReference>
<feature type="transmembrane region" description="Helical" evidence="3">
    <location>
        <begin position="452"/>
        <end position="478"/>
    </location>
</feature>
<evidence type="ECO:0000313" key="6">
    <source>
        <dbReference type="EMBL" id="SPN99110.1"/>
    </source>
</evidence>
<feature type="domain" description="Peptidase A1" evidence="5">
    <location>
        <begin position="50"/>
        <end position="392"/>
    </location>
</feature>
<evidence type="ECO:0000256" key="2">
    <source>
        <dbReference type="SAM" id="MobiDB-lite"/>
    </source>
</evidence>
<feature type="region of interest" description="Disordered" evidence="2">
    <location>
        <begin position="643"/>
        <end position="698"/>
    </location>
</feature>
<evidence type="ECO:0000256" key="1">
    <source>
        <dbReference type="ARBA" id="ARBA00007447"/>
    </source>
</evidence>
<dbReference type="InterPro" id="IPR021109">
    <property type="entry name" value="Peptidase_aspartic_dom_sf"/>
</dbReference>
<dbReference type="PRINTS" id="PR00792">
    <property type="entry name" value="PEPSIN"/>
</dbReference>
<comment type="caution">
    <text evidence="6">The sequence shown here is derived from an EMBL/GenBank/DDBJ whole genome shotgun (WGS) entry which is preliminary data.</text>
</comment>
<keyword evidence="4" id="KW-0732">Signal</keyword>
<evidence type="ECO:0000256" key="4">
    <source>
        <dbReference type="SAM" id="SignalP"/>
    </source>
</evidence>
<sequence length="698" mass="72243">MRTSLFTNVAVFAATAVAQLRLPVAHRPVSSSSLDRRELGAGFKGADMKYSVDVSIGTPPQELSLALSMGGDYSWVPTIDNCDSFGSTACPGGSFNSSASSSYFESEFSTSFSLSYTDGSFMSGPTFQDTLRMGDVKLTNMTIGLGDYGNMKQGDLAIGTSTMGDLTFTELLVEQSITTSRGFSFWLDNSEASSGNILFGAVDTSAFEGTLQRIAASTKSSGYYGLALDLTILNFTHPNGGEPEVIATEYDLPVLLMQPENMITNFPLPIAKKVWALAGATYDSLTSAATIPCSGGKSSASDLVLGLGSTGAVTVKIPFDDLIIPQSLAPWGSRSSNATEGEGTCMFAIQNIPDSSQTPGFEDALGPWSLGGFMLRNTYTAFDLVNEEVAFAPVVLTSAASDSGNIVPFSSYGAQIPHSEDVEPNSNCYSSYSCNGDASRRYGGDRGSSAPVLFIVVIIIIVLVVVGIIVLCVFFLWFKGCCCFKGKREARKKRKAEIAMAKALATAGGPASEKVVYGGTLPPVLPPQQAYAPQMSGAYAPQMSQVYTPQMAQAYTPAGPIPQLPAVHGGIPPPDGSAPAVPASGPPASPPANPLEVPGAGFSLVSSDTRSVEPSVSPVSEVGGTAPPSVADISRVASPSVDTPVIPAAVPSASSSAVPSELPPAPAEAPPPPPEATPSSSNETERPGPSGTTPSKAN</sequence>
<keyword evidence="3" id="KW-1133">Transmembrane helix</keyword>
<dbReference type="GO" id="GO:0006508">
    <property type="term" value="P:proteolysis"/>
    <property type="evidence" value="ECO:0007669"/>
    <property type="project" value="InterPro"/>
</dbReference>
<dbReference type="AlphaFoldDB" id="A0AAE8MTX1"/>
<dbReference type="InterPro" id="IPR033121">
    <property type="entry name" value="PEPTIDASE_A1"/>
</dbReference>
<accession>A0AAE8MTX1</accession>
<dbReference type="InterPro" id="IPR001461">
    <property type="entry name" value="Aspartic_peptidase_A1"/>
</dbReference>
<keyword evidence="7" id="KW-1185">Reference proteome</keyword>
<evidence type="ECO:0000256" key="3">
    <source>
        <dbReference type="SAM" id="Phobius"/>
    </source>
</evidence>
<feature type="region of interest" description="Disordered" evidence="2">
    <location>
        <begin position="563"/>
        <end position="631"/>
    </location>
</feature>
<organism evidence="6 7">
    <name type="scientific">Cephalotrichum gorgonifer</name>
    <dbReference type="NCBI Taxonomy" id="2041049"/>
    <lineage>
        <taxon>Eukaryota</taxon>
        <taxon>Fungi</taxon>
        <taxon>Dikarya</taxon>
        <taxon>Ascomycota</taxon>
        <taxon>Pezizomycotina</taxon>
        <taxon>Sordariomycetes</taxon>
        <taxon>Hypocreomycetidae</taxon>
        <taxon>Microascales</taxon>
        <taxon>Microascaceae</taxon>
        <taxon>Cephalotrichum</taxon>
    </lineage>
</organism>
<feature type="compositionally biased region" description="Pro residues" evidence="2">
    <location>
        <begin position="584"/>
        <end position="593"/>
    </location>
</feature>
<feature type="compositionally biased region" description="Low complexity" evidence="2">
    <location>
        <begin position="644"/>
        <end position="660"/>
    </location>
</feature>
<protein>
    <recommendedName>
        <fullName evidence="5">Peptidase A1 domain-containing protein</fullName>
    </recommendedName>
</protein>
<feature type="chain" id="PRO_5042172786" description="Peptidase A1 domain-containing protein" evidence="4">
    <location>
        <begin position="19"/>
        <end position="698"/>
    </location>
</feature>
<dbReference type="GO" id="GO:0004190">
    <property type="term" value="F:aspartic-type endopeptidase activity"/>
    <property type="evidence" value="ECO:0007669"/>
    <property type="project" value="InterPro"/>
</dbReference>
<keyword evidence="3" id="KW-0812">Transmembrane</keyword>
<feature type="compositionally biased region" description="Pro residues" evidence="2">
    <location>
        <begin position="661"/>
        <end position="676"/>
    </location>
</feature>
<reference evidence="6" key="1">
    <citation type="submission" date="2018-03" db="EMBL/GenBank/DDBJ databases">
        <authorList>
            <person name="Guldener U."/>
        </authorList>
    </citation>
    <scope>NUCLEOTIDE SEQUENCE</scope>
</reference>
<dbReference type="EMBL" id="ONZQ02000002">
    <property type="protein sequence ID" value="SPN99110.1"/>
    <property type="molecule type" value="Genomic_DNA"/>
</dbReference>
<feature type="signal peptide" evidence="4">
    <location>
        <begin position="1"/>
        <end position="18"/>
    </location>
</feature>
<dbReference type="Pfam" id="PF00026">
    <property type="entry name" value="Asp"/>
    <property type="match status" value="1"/>
</dbReference>
<dbReference type="Proteomes" id="UP001187682">
    <property type="component" value="Unassembled WGS sequence"/>
</dbReference>
<dbReference type="PANTHER" id="PTHR47966:SF73">
    <property type="entry name" value="PEPTIDASE A1 DOMAIN-CONTAINING PROTEIN"/>
    <property type="match status" value="1"/>
</dbReference>
<keyword evidence="3" id="KW-0472">Membrane</keyword>
<feature type="compositionally biased region" description="Low complexity" evidence="2">
    <location>
        <begin position="612"/>
        <end position="622"/>
    </location>
</feature>
<dbReference type="PANTHER" id="PTHR47966">
    <property type="entry name" value="BETA-SITE APP-CLEAVING ENZYME, ISOFORM A-RELATED"/>
    <property type="match status" value="1"/>
</dbReference>
<gene>
    <name evidence="6" type="ORF">DNG_02145</name>
</gene>
<proteinExistence type="inferred from homology"/>
<dbReference type="SUPFAM" id="SSF50630">
    <property type="entry name" value="Acid proteases"/>
    <property type="match status" value="1"/>
</dbReference>
<evidence type="ECO:0000259" key="5">
    <source>
        <dbReference type="PROSITE" id="PS51767"/>
    </source>
</evidence>
<dbReference type="PROSITE" id="PS51767">
    <property type="entry name" value="PEPTIDASE_A1"/>
    <property type="match status" value="1"/>
</dbReference>
<comment type="similarity">
    <text evidence="1">Belongs to the peptidase A1 family.</text>
</comment>
<evidence type="ECO:0000313" key="7">
    <source>
        <dbReference type="Proteomes" id="UP001187682"/>
    </source>
</evidence>
<name>A0AAE8MTX1_9PEZI</name>